<feature type="compositionally biased region" description="Acidic residues" evidence="1">
    <location>
        <begin position="987"/>
        <end position="1006"/>
    </location>
</feature>
<name>K1VU22_TRIAC</name>
<dbReference type="Proteomes" id="UP000006757">
    <property type="component" value="Unassembled WGS sequence"/>
</dbReference>
<dbReference type="InParanoid" id="K1VU22"/>
<dbReference type="Gene3D" id="3.30.1520.10">
    <property type="entry name" value="Phox-like domain"/>
    <property type="match status" value="1"/>
</dbReference>
<evidence type="ECO:0000313" key="4">
    <source>
        <dbReference type="Proteomes" id="UP000006757"/>
    </source>
</evidence>
<evidence type="ECO:0000256" key="1">
    <source>
        <dbReference type="SAM" id="MobiDB-lite"/>
    </source>
</evidence>
<dbReference type="OMA" id="MGWLEGI"/>
<feature type="region of interest" description="Disordered" evidence="1">
    <location>
        <begin position="979"/>
        <end position="1100"/>
    </location>
</feature>
<sequence length="1119" mass="124270">MSGVDPSNLPYKARQPRARPQRALPPPPDEDVATEVAMDLAGRFASPPSPPKAPPMQLAPPPPPPADAAGRDPNNMSRGNSASGASDNSEGRRERPPVPATVPLVDPSHLNPYHSTLPDMQPPTILTPLRAHYLKKTLVNLQIAHELSVITDPVLGANALGLLGPPFILPEEAKQLVAARIGREAIPSAYTTGDLPFMRYMFHQFMLPFPFLAAAPPTFWSHKVQPFLSSFLATTGAAQHATKTPQELEIAESLMTKEEKKEAEEKKKLWAKMEKHLGLMIGVGIKLVGGEEVVRIGQSELRRIEQAQEEKRRKYAEKHAAEGHPPPMIAFDVNVVGVRTIVPKSRVRHKTHEVSSCVADNANVQEFLIRTQRTGVADVFVSRRYGDFRRLAEELRIQFPDIELPNPPPKDKSAANVPPKTEHSGYSAYNPLRMIYGSGTSSPQQSGTNTPSPRASGETERPDNLDGATLPPAMPLSREKNRLTLRAYLQSIMSIPEIANSPVMRSFLLSAPTTLTPPEAADVQRRLEADAVREEGRKRFREEAERRVEALRGGLAAFKGDILSQEGGLKSVFDVVRRVERVEDLPPAEKSVLDFAATIFQLYVASDTASDSLASLKRLHGIMPYFMLKGILKISNPMAMIRGILDLFLARPFGGQSLLQKMFSTSLTEDLRYLAEDIAAVQDKIDDPVLCQKVEQYVRSSWEAQEVYRKEAVSENCELLVAILRSPEAPSLSRGQIQRVFRASRAYREWKAEQAEYDDSDDEEGPDNDDAWLFEDLNILLKLMTRKKEKEAMLALIFEGVTAELLKDIITIFYAPLATVYKAASIADSLGDLQAFINDMIRTVEQVEELSQEDPQRTVQTFIDLVQRHEQAFYTFVHNVHTKGQGLFDSLMGWIELFLGYARTGLDTPLDLENLLPMGGPERAAIMAEVDAVAQYHYKLKVAHEEKVRRRFQSAGMDQQATEEAQLVDSVMQSLSLGENTVGAAEEVADEESDEEEYDERYEDSETSSIISGASTLSLNAAGGKRTVPPSPLATGEHHRHRRHGSNGSNEPPPVPPKDGNPLPVPPKANHQQQGQHKKRRRKRNLQTLQPPKTPHLDELRPLFVEAVKPLLKVKPIKA</sequence>
<dbReference type="InterPro" id="IPR036871">
    <property type="entry name" value="PX_dom_sf"/>
</dbReference>
<dbReference type="PANTHER" id="PTHR47185">
    <property type="entry name" value="PX DOMAIN-CONTAINING PROTEIN YPR097W"/>
    <property type="match status" value="1"/>
</dbReference>
<reference evidence="3 4" key="1">
    <citation type="journal article" date="2012" name="Eukaryot. Cell">
        <title>Genome sequence of the Trichosporon asahii environmental strain CBS 8904.</title>
        <authorList>
            <person name="Yang R.Y."/>
            <person name="Li H.T."/>
            <person name="Zhu H."/>
            <person name="Zhou G.P."/>
            <person name="Wang M."/>
            <person name="Wang L."/>
        </authorList>
    </citation>
    <scope>NUCLEOTIDE SEQUENCE [LARGE SCALE GENOMIC DNA]</scope>
    <source>
        <strain evidence="3 4">CBS 8904</strain>
    </source>
</reference>
<dbReference type="CDD" id="cd06869">
    <property type="entry name" value="PX_UP2_fungi"/>
    <property type="match status" value="1"/>
</dbReference>
<dbReference type="AlphaFoldDB" id="K1VU22"/>
<feature type="region of interest" description="Disordered" evidence="1">
    <location>
        <begin position="1"/>
        <end position="107"/>
    </location>
</feature>
<evidence type="ECO:0000259" key="2">
    <source>
        <dbReference type="PROSITE" id="PS50195"/>
    </source>
</evidence>
<organism evidence="3 4">
    <name type="scientific">Trichosporon asahii var. asahii (strain CBS 8904)</name>
    <name type="common">Yeast</name>
    <dbReference type="NCBI Taxonomy" id="1220162"/>
    <lineage>
        <taxon>Eukaryota</taxon>
        <taxon>Fungi</taxon>
        <taxon>Dikarya</taxon>
        <taxon>Basidiomycota</taxon>
        <taxon>Agaricomycotina</taxon>
        <taxon>Tremellomycetes</taxon>
        <taxon>Trichosporonales</taxon>
        <taxon>Trichosporonaceae</taxon>
        <taxon>Trichosporon</taxon>
    </lineage>
</organism>
<dbReference type="Pfam" id="PF00787">
    <property type="entry name" value="PX"/>
    <property type="match status" value="1"/>
</dbReference>
<dbReference type="Pfam" id="PF12828">
    <property type="entry name" value="PXB"/>
    <property type="match status" value="1"/>
</dbReference>
<feature type="compositionally biased region" description="Pro residues" evidence="1">
    <location>
        <begin position="1051"/>
        <end position="1067"/>
    </location>
</feature>
<dbReference type="InterPro" id="IPR024555">
    <property type="entry name" value="PX-associated"/>
</dbReference>
<dbReference type="InterPro" id="IPR001683">
    <property type="entry name" value="PX_dom"/>
</dbReference>
<dbReference type="EMBL" id="AMBO01000346">
    <property type="protein sequence ID" value="EKD00188.1"/>
    <property type="molecule type" value="Genomic_DNA"/>
</dbReference>
<dbReference type="PANTHER" id="PTHR47185:SF1">
    <property type="entry name" value="PX DOMAIN-CONTAINING PROTEIN YPR097W"/>
    <property type="match status" value="1"/>
</dbReference>
<dbReference type="OrthoDB" id="2117459at2759"/>
<accession>K1VU22</accession>
<dbReference type="Pfam" id="PF12825">
    <property type="entry name" value="DUF3818"/>
    <property type="match status" value="1"/>
</dbReference>
<dbReference type="FunCoup" id="K1VU22">
    <property type="interactions" value="15"/>
</dbReference>
<evidence type="ECO:0000313" key="3">
    <source>
        <dbReference type="EMBL" id="EKD00188.1"/>
    </source>
</evidence>
<feature type="region of interest" description="Disordered" evidence="1">
    <location>
        <begin position="401"/>
        <end position="475"/>
    </location>
</feature>
<feature type="compositionally biased region" description="Polar residues" evidence="1">
    <location>
        <begin position="74"/>
        <end position="88"/>
    </location>
</feature>
<keyword evidence="4" id="KW-1185">Reference proteome</keyword>
<dbReference type="InterPro" id="IPR024554">
    <property type="entry name" value="LEC1-like_C"/>
</dbReference>
<dbReference type="PROSITE" id="PS50195">
    <property type="entry name" value="PX"/>
    <property type="match status" value="1"/>
</dbReference>
<dbReference type="InterPro" id="IPR047168">
    <property type="entry name" value="LEC1-like"/>
</dbReference>
<feature type="compositionally biased region" description="Polar residues" evidence="1">
    <location>
        <begin position="1010"/>
        <end position="1019"/>
    </location>
</feature>
<feature type="compositionally biased region" description="Low complexity" evidence="1">
    <location>
        <begin position="437"/>
        <end position="453"/>
    </location>
</feature>
<comment type="caution">
    <text evidence="3">The sequence shown here is derived from an EMBL/GenBank/DDBJ whole genome shotgun (WGS) entry which is preliminary data.</text>
</comment>
<dbReference type="HOGENOM" id="CLU_007739_0_0_1"/>
<dbReference type="eggNOG" id="KOG2273">
    <property type="taxonomic scope" value="Eukaryota"/>
</dbReference>
<dbReference type="SMART" id="SM00312">
    <property type="entry name" value="PX"/>
    <property type="match status" value="1"/>
</dbReference>
<dbReference type="STRING" id="1220162.K1VU22"/>
<proteinExistence type="predicted"/>
<dbReference type="SUPFAM" id="SSF64268">
    <property type="entry name" value="PX domain"/>
    <property type="match status" value="1"/>
</dbReference>
<protein>
    <recommendedName>
        <fullName evidence="2">PX domain-containing protein</fullName>
    </recommendedName>
</protein>
<feature type="domain" description="PX" evidence="2">
    <location>
        <begin position="345"/>
        <end position="515"/>
    </location>
</feature>
<dbReference type="GO" id="GO:0035091">
    <property type="term" value="F:phosphatidylinositol binding"/>
    <property type="evidence" value="ECO:0007669"/>
    <property type="project" value="InterPro"/>
</dbReference>
<gene>
    <name evidence="3" type="ORF">A1Q2_05531</name>
</gene>
<feature type="compositionally biased region" description="Pro residues" evidence="1">
    <location>
        <begin position="47"/>
        <end position="66"/>
    </location>
</feature>
<feature type="compositionally biased region" description="Basic residues" evidence="1">
    <location>
        <begin position="1076"/>
        <end position="1085"/>
    </location>
</feature>